<dbReference type="Ensembl" id="ENSZLMT00000001943.1">
    <property type="protein sequence ID" value="ENSZLMP00000001867.1"/>
    <property type="gene ID" value="ENSZLMG00000001405.1"/>
</dbReference>
<evidence type="ECO:0000313" key="2">
    <source>
        <dbReference type="Proteomes" id="UP000694401"/>
    </source>
</evidence>
<organism evidence="1 2">
    <name type="scientific">Zosterops lateralis melanops</name>
    <dbReference type="NCBI Taxonomy" id="1220523"/>
    <lineage>
        <taxon>Eukaryota</taxon>
        <taxon>Metazoa</taxon>
        <taxon>Chordata</taxon>
        <taxon>Craniata</taxon>
        <taxon>Vertebrata</taxon>
        <taxon>Euteleostomi</taxon>
        <taxon>Archelosauria</taxon>
        <taxon>Archosauria</taxon>
        <taxon>Dinosauria</taxon>
        <taxon>Saurischia</taxon>
        <taxon>Theropoda</taxon>
        <taxon>Coelurosauria</taxon>
        <taxon>Aves</taxon>
        <taxon>Neognathae</taxon>
        <taxon>Neoaves</taxon>
        <taxon>Telluraves</taxon>
        <taxon>Australaves</taxon>
        <taxon>Passeriformes</taxon>
        <taxon>Sylvioidea</taxon>
        <taxon>Zosteropidae</taxon>
        <taxon>Zosterops</taxon>
    </lineage>
</organism>
<reference evidence="1" key="1">
    <citation type="submission" date="2025-08" db="UniProtKB">
        <authorList>
            <consortium name="Ensembl"/>
        </authorList>
    </citation>
    <scope>IDENTIFICATION</scope>
</reference>
<proteinExistence type="predicted"/>
<sequence>MLLSLFMHREHSLSWQLIRKKSCTLTTILVSQLLDLLPMQDSCAISCVKSVWILDLCLIDLFQFPA</sequence>
<keyword evidence="2" id="KW-1185">Reference proteome</keyword>
<dbReference type="AlphaFoldDB" id="A0A8D2NQX6"/>
<name>A0A8D2NQX6_ZOSLA</name>
<reference evidence="1" key="2">
    <citation type="submission" date="2025-09" db="UniProtKB">
        <authorList>
            <consortium name="Ensembl"/>
        </authorList>
    </citation>
    <scope>IDENTIFICATION</scope>
</reference>
<accession>A0A8D2NQX6</accession>
<dbReference type="Proteomes" id="UP000694401">
    <property type="component" value="Unassembled WGS sequence"/>
</dbReference>
<protein>
    <submittedName>
        <fullName evidence="1">Uncharacterized protein</fullName>
    </submittedName>
</protein>
<evidence type="ECO:0000313" key="1">
    <source>
        <dbReference type="Ensembl" id="ENSZLMP00000001867.1"/>
    </source>
</evidence>